<dbReference type="EMBL" id="JACOOI010000014">
    <property type="protein sequence ID" value="MBC5643981.1"/>
    <property type="molecule type" value="Genomic_DNA"/>
</dbReference>
<dbReference type="PANTHER" id="PTHR43133:SF46">
    <property type="entry name" value="RNA POLYMERASE SIGMA-70 FACTOR ECF SUBFAMILY"/>
    <property type="match status" value="1"/>
</dbReference>
<dbReference type="SUPFAM" id="SSF88659">
    <property type="entry name" value="Sigma3 and sigma4 domains of RNA polymerase sigma factors"/>
    <property type="match status" value="1"/>
</dbReference>
<dbReference type="Pfam" id="PF08281">
    <property type="entry name" value="Sigma70_r4_2"/>
    <property type="match status" value="1"/>
</dbReference>
<dbReference type="Gene3D" id="1.10.1740.10">
    <property type="match status" value="1"/>
</dbReference>
<sequence length="190" mass="22373">MELHKDTLSKTITFSENYPDYFHRSFVYAQSYLHDQHLSEDIASEALIKLWENWDESYTTVQRKAFLLTIIRNKCLDHLRKIQVNTKTHEELTEISQRELVFRISLLESTVPQELFISDIQKIVDNTLKQLPEQTRLIFKLSRIDNKSANEIAGELGISIKSVEYHITKSLSLLRKKLKDYLPVILFLYA</sequence>
<dbReference type="InterPro" id="IPR014284">
    <property type="entry name" value="RNA_pol_sigma-70_dom"/>
</dbReference>
<dbReference type="NCBIfam" id="TIGR02985">
    <property type="entry name" value="Sig70_bacteroi1"/>
    <property type="match status" value="1"/>
</dbReference>
<dbReference type="InterPro" id="IPR007627">
    <property type="entry name" value="RNA_pol_sigma70_r2"/>
</dbReference>
<evidence type="ECO:0000256" key="1">
    <source>
        <dbReference type="ARBA" id="ARBA00010641"/>
    </source>
</evidence>
<dbReference type="Proteomes" id="UP000644010">
    <property type="component" value="Unassembled WGS sequence"/>
</dbReference>
<name>A0ABR7E2K0_9BACT</name>
<evidence type="ECO:0000313" key="7">
    <source>
        <dbReference type="EMBL" id="MBC5643981.1"/>
    </source>
</evidence>
<keyword evidence="2" id="KW-0805">Transcription regulation</keyword>
<keyword evidence="3" id="KW-0731">Sigma factor</keyword>
<gene>
    <name evidence="7" type="ORF">H8S77_13935</name>
</gene>
<reference evidence="7 8" key="1">
    <citation type="submission" date="2020-08" db="EMBL/GenBank/DDBJ databases">
        <title>Genome public.</title>
        <authorList>
            <person name="Liu C."/>
            <person name="Sun Q."/>
        </authorList>
    </citation>
    <scope>NUCLEOTIDE SEQUENCE [LARGE SCALE GENOMIC DNA]</scope>
    <source>
        <strain evidence="7 8">BX2</strain>
    </source>
</reference>
<dbReference type="InterPro" id="IPR013324">
    <property type="entry name" value="RNA_pol_sigma_r3/r4-like"/>
</dbReference>
<evidence type="ECO:0000259" key="5">
    <source>
        <dbReference type="Pfam" id="PF04542"/>
    </source>
</evidence>
<dbReference type="SUPFAM" id="SSF88946">
    <property type="entry name" value="Sigma2 domain of RNA polymerase sigma factors"/>
    <property type="match status" value="1"/>
</dbReference>
<protein>
    <submittedName>
        <fullName evidence="7">RNA polymerase sigma-70 factor</fullName>
    </submittedName>
</protein>
<evidence type="ECO:0000256" key="2">
    <source>
        <dbReference type="ARBA" id="ARBA00023015"/>
    </source>
</evidence>
<dbReference type="InterPro" id="IPR036388">
    <property type="entry name" value="WH-like_DNA-bd_sf"/>
</dbReference>
<dbReference type="RefSeq" id="WP_186959930.1">
    <property type="nucleotide sequence ID" value="NZ_JACOOI010000014.1"/>
</dbReference>
<dbReference type="Pfam" id="PF04542">
    <property type="entry name" value="Sigma70_r2"/>
    <property type="match status" value="1"/>
</dbReference>
<dbReference type="InterPro" id="IPR039425">
    <property type="entry name" value="RNA_pol_sigma-70-like"/>
</dbReference>
<keyword evidence="8" id="KW-1185">Reference proteome</keyword>
<comment type="similarity">
    <text evidence="1">Belongs to the sigma-70 factor family. ECF subfamily.</text>
</comment>
<dbReference type="InterPro" id="IPR013249">
    <property type="entry name" value="RNA_pol_sigma70_r4_t2"/>
</dbReference>
<keyword evidence="4" id="KW-0804">Transcription</keyword>
<dbReference type="PANTHER" id="PTHR43133">
    <property type="entry name" value="RNA POLYMERASE ECF-TYPE SIGMA FACTO"/>
    <property type="match status" value="1"/>
</dbReference>
<evidence type="ECO:0000313" key="8">
    <source>
        <dbReference type="Proteomes" id="UP000644010"/>
    </source>
</evidence>
<evidence type="ECO:0000256" key="4">
    <source>
        <dbReference type="ARBA" id="ARBA00023163"/>
    </source>
</evidence>
<feature type="domain" description="RNA polymerase sigma-70 region 2" evidence="5">
    <location>
        <begin position="28"/>
        <end position="81"/>
    </location>
</feature>
<organism evidence="7 8">
    <name type="scientific">Parabacteroides segnis</name>
    <dbReference type="NCBI Taxonomy" id="2763058"/>
    <lineage>
        <taxon>Bacteria</taxon>
        <taxon>Pseudomonadati</taxon>
        <taxon>Bacteroidota</taxon>
        <taxon>Bacteroidia</taxon>
        <taxon>Bacteroidales</taxon>
        <taxon>Tannerellaceae</taxon>
        <taxon>Parabacteroides</taxon>
    </lineage>
</organism>
<feature type="domain" description="RNA polymerase sigma factor 70 region 4 type 2" evidence="6">
    <location>
        <begin position="123"/>
        <end position="171"/>
    </location>
</feature>
<dbReference type="InterPro" id="IPR014327">
    <property type="entry name" value="RNA_pol_sigma70_bacteroid"/>
</dbReference>
<dbReference type="NCBIfam" id="TIGR02937">
    <property type="entry name" value="sigma70-ECF"/>
    <property type="match status" value="1"/>
</dbReference>
<proteinExistence type="inferred from homology"/>
<dbReference type="Gene3D" id="1.10.10.10">
    <property type="entry name" value="Winged helix-like DNA-binding domain superfamily/Winged helix DNA-binding domain"/>
    <property type="match status" value="1"/>
</dbReference>
<evidence type="ECO:0000259" key="6">
    <source>
        <dbReference type="Pfam" id="PF08281"/>
    </source>
</evidence>
<evidence type="ECO:0000256" key="3">
    <source>
        <dbReference type="ARBA" id="ARBA00023082"/>
    </source>
</evidence>
<accession>A0ABR7E2K0</accession>
<comment type="caution">
    <text evidence="7">The sequence shown here is derived from an EMBL/GenBank/DDBJ whole genome shotgun (WGS) entry which is preliminary data.</text>
</comment>
<dbReference type="InterPro" id="IPR013325">
    <property type="entry name" value="RNA_pol_sigma_r2"/>
</dbReference>